<evidence type="ECO:0000256" key="10">
    <source>
        <dbReference type="ARBA" id="ARBA00022989"/>
    </source>
</evidence>
<comment type="similarity">
    <text evidence="2">Belongs to the ferric reductase (FRE) family.</text>
</comment>
<evidence type="ECO:0000256" key="6">
    <source>
        <dbReference type="ARBA" id="ARBA00022630"/>
    </source>
</evidence>
<dbReference type="SUPFAM" id="SSF63380">
    <property type="entry name" value="Riboflavin synthase domain-like"/>
    <property type="match status" value="1"/>
</dbReference>
<dbReference type="InterPro" id="IPR039261">
    <property type="entry name" value="FNR_nucleotide-bd"/>
</dbReference>
<dbReference type="SFLD" id="SFLDG01168">
    <property type="entry name" value="Ferric_reductase_subgroup_(FRE"/>
    <property type="match status" value="1"/>
</dbReference>
<dbReference type="EC" id="1.16.1.9" evidence="3"/>
<evidence type="ECO:0000256" key="11">
    <source>
        <dbReference type="ARBA" id="ARBA00023002"/>
    </source>
</evidence>
<dbReference type="CDD" id="cd06186">
    <property type="entry name" value="NOX_Duox_like_FAD_NADP"/>
    <property type="match status" value="1"/>
</dbReference>
<dbReference type="InterPro" id="IPR017938">
    <property type="entry name" value="Riboflavin_synthase-like_b-brl"/>
</dbReference>
<dbReference type="Proteomes" id="UP001498771">
    <property type="component" value="Unassembled WGS sequence"/>
</dbReference>
<keyword evidence="14" id="KW-0325">Glycoprotein</keyword>
<accession>A0ABR1EZ56</accession>
<evidence type="ECO:0000256" key="3">
    <source>
        <dbReference type="ARBA" id="ARBA00012668"/>
    </source>
</evidence>
<evidence type="ECO:0000256" key="4">
    <source>
        <dbReference type="ARBA" id="ARBA00022448"/>
    </source>
</evidence>
<keyword evidence="8" id="KW-0274">FAD</keyword>
<feature type="transmembrane region" description="Helical" evidence="16">
    <location>
        <begin position="224"/>
        <end position="244"/>
    </location>
</feature>
<evidence type="ECO:0000256" key="13">
    <source>
        <dbReference type="ARBA" id="ARBA00023136"/>
    </source>
</evidence>
<gene>
    <name evidence="18" type="ORF">BZA70DRAFT_95954</name>
</gene>
<evidence type="ECO:0000313" key="18">
    <source>
        <dbReference type="EMBL" id="KAK7202850.1"/>
    </source>
</evidence>
<dbReference type="InterPro" id="IPR013130">
    <property type="entry name" value="Fe3_Rdtase_TM_dom"/>
</dbReference>
<feature type="domain" description="FAD-binding FR-type" evidence="17">
    <location>
        <begin position="274"/>
        <end position="393"/>
    </location>
</feature>
<evidence type="ECO:0000256" key="12">
    <source>
        <dbReference type="ARBA" id="ARBA00023065"/>
    </source>
</evidence>
<dbReference type="Gene3D" id="3.40.50.80">
    <property type="entry name" value="Nucleotide-binding domain of ferredoxin-NADP reductase (FNR) module"/>
    <property type="match status" value="2"/>
</dbReference>
<comment type="subcellular location">
    <subcellularLocation>
        <location evidence="1">Cell membrane</location>
        <topology evidence="1">Multi-pass membrane protein</topology>
    </subcellularLocation>
</comment>
<dbReference type="GeneID" id="90041079"/>
<keyword evidence="5" id="KW-1003">Cell membrane</keyword>
<keyword evidence="7 16" id="KW-0812">Transmembrane</keyword>
<evidence type="ECO:0000259" key="17">
    <source>
        <dbReference type="PROSITE" id="PS51384"/>
    </source>
</evidence>
<dbReference type="EMBL" id="JBBJBU010000015">
    <property type="protein sequence ID" value="KAK7202850.1"/>
    <property type="molecule type" value="Genomic_DNA"/>
</dbReference>
<keyword evidence="9" id="KW-0249">Electron transport</keyword>
<dbReference type="Pfam" id="PF08030">
    <property type="entry name" value="NAD_binding_6"/>
    <property type="match status" value="1"/>
</dbReference>
<proteinExistence type="inferred from homology"/>
<feature type="transmembrane region" description="Helical" evidence="16">
    <location>
        <begin position="192"/>
        <end position="212"/>
    </location>
</feature>
<dbReference type="InterPro" id="IPR017927">
    <property type="entry name" value="FAD-bd_FR_type"/>
</dbReference>
<keyword evidence="4" id="KW-0813">Transport</keyword>
<dbReference type="PANTHER" id="PTHR32361">
    <property type="entry name" value="FERRIC/CUPRIC REDUCTASE TRANSMEMBRANE COMPONENT"/>
    <property type="match status" value="1"/>
</dbReference>
<evidence type="ECO:0000256" key="1">
    <source>
        <dbReference type="ARBA" id="ARBA00004651"/>
    </source>
</evidence>
<keyword evidence="10 16" id="KW-1133">Transmembrane helix</keyword>
<dbReference type="PROSITE" id="PS51384">
    <property type="entry name" value="FAD_FR"/>
    <property type="match status" value="1"/>
</dbReference>
<protein>
    <recommendedName>
        <fullName evidence="3">ferric-chelate reductase (NADPH)</fullName>
        <ecNumber evidence="3">1.16.1.9</ecNumber>
    </recommendedName>
</protein>
<evidence type="ECO:0000256" key="5">
    <source>
        <dbReference type="ARBA" id="ARBA00022475"/>
    </source>
</evidence>
<evidence type="ECO:0000256" key="14">
    <source>
        <dbReference type="ARBA" id="ARBA00023180"/>
    </source>
</evidence>
<feature type="transmembrane region" description="Helical" evidence="16">
    <location>
        <begin position="45"/>
        <end position="65"/>
    </location>
</feature>
<dbReference type="PANTHER" id="PTHR32361:SF9">
    <property type="entry name" value="FERRIC REDUCTASE TRANSMEMBRANE COMPONENT 3-RELATED"/>
    <property type="match status" value="1"/>
</dbReference>
<keyword evidence="6" id="KW-0285">Flavoprotein</keyword>
<dbReference type="InterPro" id="IPR013121">
    <property type="entry name" value="Fe_red_NAD-bd_6"/>
</dbReference>
<dbReference type="Pfam" id="PF01794">
    <property type="entry name" value="Ferric_reduct"/>
    <property type="match status" value="1"/>
</dbReference>
<evidence type="ECO:0000256" key="16">
    <source>
        <dbReference type="SAM" id="Phobius"/>
    </source>
</evidence>
<dbReference type="Gene3D" id="2.40.30.10">
    <property type="entry name" value="Translation factors"/>
    <property type="match status" value="1"/>
</dbReference>
<feature type="transmembrane region" description="Helical" evidence="16">
    <location>
        <begin position="120"/>
        <end position="139"/>
    </location>
</feature>
<dbReference type="InterPro" id="IPR051410">
    <property type="entry name" value="Ferric/Cupric_Reductase"/>
</dbReference>
<comment type="caution">
    <text evidence="18">The sequence shown here is derived from an EMBL/GenBank/DDBJ whole genome shotgun (WGS) entry which is preliminary data.</text>
</comment>
<evidence type="ECO:0000256" key="2">
    <source>
        <dbReference type="ARBA" id="ARBA00006278"/>
    </source>
</evidence>
<dbReference type="SUPFAM" id="SSF52343">
    <property type="entry name" value="Ferredoxin reductase-like, C-terminal NADP-linked domain"/>
    <property type="match status" value="1"/>
</dbReference>
<dbReference type="Pfam" id="PF08022">
    <property type="entry name" value="FAD_binding_8"/>
    <property type="match status" value="1"/>
</dbReference>
<evidence type="ECO:0000256" key="7">
    <source>
        <dbReference type="ARBA" id="ARBA00022692"/>
    </source>
</evidence>
<keyword evidence="13 16" id="KW-0472">Membrane</keyword>
<dbReference type="SFLD" id="SFLDS00052">
    <property type="entry name" value="Ferric_Reductase_Domain"/>
    <property type="match status" value="1"/>
</dbReference>
<evidence type="ECO:0000256" key="9">
    <source>
        <dbReference type="ARBA" id="ARBA00022982"/>
    </source>
</evidence>
<comment type="catalytic activity">
    <reaction evidence="15">
        <text>2 a Fe(II)-siderophore + NADP(+) + H(+) = 2 a Fe(III)-siderophore + NADPH</text>
        <dbReference type="Rhea" id="RHEA:28795"/>
        <dbReference type="Rhea" id="RHEA-COMP:11342"/>
        <dbReference type="Rhea" id="RHEA-COMP:11344"/>
        <dbReference type="ChEBI" id="CHEBI:15378"/>
        <dbReference type="ChEBI" id="CHEBI:29033"/>
        <dbReference type="ChEBI" id="CHEBI:29034"/>
        <dbReference type="ChEBI" id="CHEBI:57783"/>
        <dbReference type="ChEBI" id="CHEBI:58349"/>
        <dbReference type="EC" id="1.16.1.9"/>
    </reaction>
</comment>
<dbReference type="RefSeq" id="XP_064765883.1">
    <property type="nucleotide sequence ID" value="XM_064915567.1"/>
</dbReference>
<dbReference type="InterPro" id="IPR013112">
    <property type="entry name" value="FAD-bd_8"/>
</dbReference>
<name>A0ABR1EZ56_9ASCO</name>
<keyword evidence="19" id="KW-1185">Reference proteome</keyword>
<feature type="transmembrane region" description="Helical" evidence="16">
    <location>
        <begin position="251"/>
        <end position="272"/>
    </location>
</feature>
<evidence type="ECO:0000256" key="15">
    <source>
        <dbReference type="ARBA" id="ARBA00048483"/>
    </source>
</evidence>
<evidence type="ECO:0000313" key="19">
    <source>
        <dbReference type="Proteomes" id="UP001498771"/>
    </source>
</evidence>
<evidence type="ECO:0000256" key="8">
    <source>
        <dbReference type="ARBA" id="ARBA00022827"/>
    </source>
</evidence>
<feature type="transmembrane region" description="Helical" evidence="16">
    <location>
        <begin position="159"/>
        <end position="180"/>
    </location>
</feature>
<keyword evidence="11" id="KW-0560">Oxidoreductase</keyword>
<keyword evidence="12" id="KW-0406">Ion transport</keyword>
<reference evidence="18 19" key="1">
    <citation type="submission" date="2024-03" db="EMBL/GenBank/DDBJ databases">
        <title>Genome-scale model development and genomic sequencing of the oleaginous clade Lipomyces.</title>
        <authorList>
            <consortium name="Lawrence Berkeley National Laboratory"/>
            <person name="Czajka J.J."/>
            <person name="Han Y."/>
            <person name="Kim J."/>
            <person name="Mondo S.J."/>
            <person name="Hofstad B.A."/>
            <person name="Robles A."/>
            <person name="Haridas S."/>
            <person name="Riley R."/>
            <person name="LaButti K."/>
            <person name="Pangilinan J."/>
            <person name="Andreopoulos W."/>
            <person name="Lipzen A."/>
            <person name="Yan J."/>
            <person name="Wang M."/>
            <person name="Ng V."/>
            <person name="Grigoriev I.V."/>
            <person name="Spatafora J.W."/>
            <person name="Magnuson J.K."/>
            <person name="Baker S.E."/>
            <person name="Pomraning K.R."/>
        </authorList>
    </citation>
    <scope>NUCLEOTIDE SEQUENCE [LARGE SCALE GENOMIC DNA]</scope>
    <source>
        <strain evidence="18 19">Phaff 52-87</strain>
    </source>
</reference>
<organism evidence="18 19">
    <name type="scientific">Myxozyma melibiosi</name>
    <dbReference type="NCBI Taxonomy" id="54550"/>
    <lineage>
        <taxon>Eukaryota</taxon>
        <taxon>Fungi</taxon>
        <taxon>Dikarya</taxon>
        <taxon>Ascomycota</taxon>
        <taxon>Saccharomycotina</taxon>
        <taxon>Lipomycetes</taxon>
        <taxon>Lipomycetales</taxon>
        <taxon>Lipomycetaceae</taxon>
        <taxon>Myxozyma</taxon>
    </lineage>
</organism>
<sequence>MAVYDSSSNSYYDEFSNMTYSPAEWKAIQQEEFDERGREWSRKFYLSYNIIVVAFFLTAVFAHFYNIQFKKTVRRQVGEKTPLIPTSTGAPKPLSAAVRYWRKATSVLIYQPAGRYAESVGTMTIIALYLGLNILYVFVHGGASSTQIFANRTGLISIVNMPILFLLGSKTGLLVDWTGWSHEGYIILHKHVGRVVTILAIIHVFAYCAVIPISQRVLLNNEAIVGLIATTCFGIILASSLAPLRARLYEIFLYLHVWFLVLPLPFLFFHWVRTKPYVITCAAIFAWDRFTRFRNVHHVVGTSTNLSGDTVKLCMNVKSSFSEIHWTTGQYVYIAIANLARWQYHPFTIASPPGADTLDLIIRARKGFSRALFNSEGEHLVAVHGPYGAKHNFDGCRKVVLIAGGAGVSYTYPEAIEIVRTHRAIDEIPPEIDFLWVVPDMSFATWADLDSEKYGVNFKLWCTKEKGRPDIRSYVRESLKECIEQYGGDKRIAVAAAVCGPGAVVRETRNACSDLLWEEYNVDFHAESFGW</sequence>